<keyword evidence="2" id="KW-1185">Reference proteome</keyword>
<evidence type="ECO:0000313" key="1">
    <source>
        <dbReference type="EMBL" id="ARD85199.1"/>
    </source>
</evidence>
<dbReference type="EMBL" id="CP015363">
    <property type="protein sequence ID" value="ARD85199.1"/>
    <property type="molecule type" value="Genomic_DNA"/>
</dbReference>
<gene>
    <name evidence="1" type="ORF">FAD_1336</name>
</gene>
<proteinExistence type="predicted"/>
<dbReference type="Proteomes" id="UP000192050">
    <property type="component" value="Chromosome"/>
</dbReference>
<dbReference type="AlphaFoldDB" id="A0A1V0N533"/>
<protein>
    <submittedName>
        <fullName evidence="1">Uncharacterized protein</fullName>
    </submittedName>
</protein>
<accession>A0A1V0N533</accession>
<name>A0A1V0N533_9ARCH</name>
<reference evidence="1 2" key="1">
    <citation type="submission" date="2011-10" db="EMBL/GenBank/DDBJ databases">
        <title>Metabolic and evolutionary patterns in the extreme acidophile Ferroplasma acidiphilum.</title>
        <authorList>
            <person name="Golyshina O.V."/>
            <person name="Kozyavkin S.A."/>
            <person name="Tatusov R.L."/>
            <person name="Slesarev A.I."/>
            <person name="Golyshin P.N."/>
        </authorList>
    </citation>
    <scope>NUCLEOTIDE SEQUENCE [LARGE SCALE GENOMIC DNA]</scope>
    <source>
        <strain evidence="2">Y</strain>
    </source>
</reference>
<organism evidence="1 2">
    <name type="scientific">Ferroplasma acidiphilum</name>
    <dbReference type="NCBI Taxonomy" id="74969"/>
    <lineage>
        <taxon>Archaea</taxon>
        <taxon>Methanobacteriati</taxon>
        <taxon>Thermoplasmatota</taxon>
        <taxon>Thermoplasmata</taxon>
        <taxon>Thermoplasmatales</taxon>
        <taxon>Ferroplasmaceae</taxon>
        <taxon>Ferroplasma</taxon>
    </lineage>
</organism>
<dbReference type="KEGG" id="fai:FAD_1336"/>
<evidence type="ECO:0000313" key="2">
    <source>
        <dbReference type="Proteomes" id="UP000192050"/>
    </source>
</evidence>
<sequence>MNEIIMEIFKKERTIDTTKNLPDLINAFSQYLTDNKWRVQSNVQADKAILQAQKFGILRGLVAADRALTFLFTSEGSQVKVQVGVGKLLGDIAVTAIEVILLSEIFIVVDVPEIAWSDHVEKELLDELQNIATQQ</sequence>
<dbReference type="STRING" id="74969.FAD_1336"/>